<feature type="region of interest" description="Disordered" evidence="11">
    <location>
        <begin position="1009"/>
        <end position="1028"/>
    </location>
</feature>
<keyword evidence="9 10" id="KW-0131">Cell cycle</keyword>
<evidence type="ECO:0000256" key="3">
    <source>
        <dbReference type="ARBA" id="ARBA00009606"/>
    </source>
</evidence>
<dbReference type="InterPro" id="IPR007673">
    <property type="entry name" value="Condensin_cplx_su1"/>
</dbReference>
<dbReference type="PANTHER" id="PTHR14222:SF2">
    <property type="entry name" value="CONDENSIN COMPLEX SUBUNIT 1"/>
    <property type="match status" value="1"/>
</dbReference>
<reference evidence="14" key="1">
    <citation type="submission" date="2022-12" db="EMBL/GenBank/DDBJ databases">
        <title>Genome assemblies of Blomia tropicalis.</title>
        <authorList>
            <person name="Cui Y."/>
        </authorList>
    </citation>
    <scope>NUCLEOTIDE SEQUENCE</scope>
    <source>
        <tissue evidence="14">Adult mites</tissue>
    </source>
</reference>
<keyword evidence="5 10" id="KW-0132">Cell division</keyword>
<proteinExistence type="inferred from homology"/>
<dbReference type="PANTHER" id="PTHR14222">
    <property type="entry name" value="CONDENSIN"/>
    <property type="match status" value="1"/>
</dbReference>
<feature type="compositionally biased region" description="Polar residues" evidence="11">
    <location>
        <begin position="1009"/>
        <end position="1019"/>
    </location>
</feature>
<dbReference type="InterPro" id="IPR026971">
    <property type="entry name" value="CND1/NCAPD3"/>
</dbReference>
<dbReference type="InterPro" id="IPR032682">
    <property type="entry name" value="Cnd1_C"/>
</dbReference>
<name>A0A9Q0M7V7_BLOTA</name>
<evidence type="ECO:0000313" key="14">
    <source>
        <dbReference type="EMBL" id="KAJ6219182.1"/>
    </source>
</evidence>
<dbReference type="InterPro" id="IPR024324">
    <property type="entry name" value="Condensin_cplx_su1_N"/>
</dbReference>
<evidence type="ECO:0000256" key="6">
    <source>
        <dbReference type="ARBA" id="ARBA00022776"/>
    </source>
</evidence>
<dbReference type="InterPro" id="IPR016024">
    <property type="entry name" value="ARM-type_fold"/>
</dbReference>
<evidence type="ECO:0000256" key="1">
    <source>
        <dbReference type="ARBA" id="ARBA00004123"/>
    </source>
</evidence>
<protein>
    <recommendedName>
        <fullName evidence="10">Condensin complex subunit 1</fullName>
    </recommendedName>
</protein>
<dbReference type="GO" id="GO:0005634">
    <property type="term" value="C:nucleus"/>
    <property type="evidence" value="ECO:0007669"/>
    <property type="project" value="UniProtKB-SubCell"/>
</dbReference>
<dbReference type="InterPro" id="IPR011989">
    <property type="entry name" value="ARM-like"/>
</dbReference>
<keyword evidence="15" id="KW-1185">Reference proteome</keyword>
<evidence type="ECO:0000256" key="5">
    <source>
        <dbReference type="ARBA" id="ARBA00022618"/>
    </source>
</evidence>
<dbReference type="GO" id="GO:0042393">
    <property type="term" value="F:histone binding"/>
    <property type="evidence" value="ECO:0007669"/>
    <property type="project" value="TreeGrafter"/>
</dbReference>
<evidence type="ECO:0000256" key="8">
    <source>
        <dbReference type="ARBA" id="ARBA00023242"/>
    </source>
</evidence>
<feature type="region of interest" description="Disordered" evidence="11">
    <location>
        <begin position="1078"/>
        <end position="1117"/>
    </location>
</feature>
<keyword evidence="7 10" id="KW-0226">DNA condensation</keyword>
<dbReference type="GO" id="GO:0000779">
    <property type="term" value="C:condensed chromosome, centromeric region"/>
    <property type="evidence" value="ECO:0007669"/>
    <property type="project" value="TreeGrafter"/>
</dbReference>
<comment type="subcellular location">
    <subcellularLocation>
        <location evidence="2">Chromosome</location>
    </subcellularLocation>
    <subcellularLocation>
        <location evidence="1">Nucleus</location>
    </subcellularLocation>
</comment>
<feature type="domain" description="Condensin complex subunit 1 C-terminal" evidence="12">
    <location>
        <begin position="1204"/>
        <end position="1364"/>
    </location>
</feature>
<evidence type="ECO:0000256" key="7">
    <source>
        <dbReference type="ARBA" id="ARBA00023067"/>
    </source>
</evidence>
<feature type="domain" description="Condensin complex subunit 1 N-terminal" evidence="13">
    <location>
        <begin position="88"/>
        <end position="238"/>
    </location>
</feature>
<keyword evidence="6 10" id="KW-0498">Mitosis</keyword>
<dbReference type="EMBL" id="JAPWDV010000002">
    <property type="protein sequence ID" value="KAJ6219182.1"/>
    <property type="molecule type" value="Genomic_DNA"/>
</dbReference>
<comment type="function">
    <text evidence="10">Regulatory subunit of the condensin complex, a complex required for conversion of interphase chromatin into mitotic-like condense chromosomes. The condensin complex probably introduces positive supercoils into relaxed DNA in the presence of type I topoisomerases and converts nicked DNA into positive knotted forms in the presence of type II topoisomerases.</text>
</comment>
<evidence type="ECO:0000256" key="10">
    <source>
        <dbReference type="PIRNR" id="PIRNR017127"/>
    </source>
</evidence>
<dbReference type="GO" id="GO:0000796">
    <property type="term" value="C:condensin complex"/>
    <property type="evidence" value="ECO:0007669"/>
    <property type="project" value="TreeGrafter"/>
</dbReference>
<comment type="similarity">
    <text evidence="3 10">Belongs to the CND1 (condensin subunit 1) family.</text>
</comment>
<evidence type="ECO:0000259" key="13">
    <source>
        <dbReference type="Pfam" id="PF12922"/>
    </source>
</evidence>
<organism evidence="14 15">
    <name type="scientific">Blomia tropicalis</name>
    <name type="common">Mite</name>
    <dbReference type="NCBI Taxonomy" id="40697"/>
    <lineage>
        <taxon>Eukaryota</taxon>
        <taxon>Metazoa</taxon>
        <taxon>Ecdysozoa</taxon>
        <taxon>Arthropoda</taxon>
        <taxon>Chelicerata</taxon>
        <taxon>Arachnida</taxon>
        <taxon>Acari</taxon>
        <taxon>Acariformes</taxon>
        <taxon>Sarcoptiformes</taxon>
        <taxon>Astigmata</taxon>
        <taxon>Glycyphagoidea</taxon>
        <taxon>Echimyopodidae</taxon>
        <taxon>Blomia</taxon>
    </lineage>
</organism>
<dbReference type="Gene3D" id="1.25.10.10">
    <property type="entry name" value="Leucine-rich Repeat Variant"/>
    <property type="match status" value="2"/>
</dbReference>
<keyword evidence="8" id="KW-0539">Nucleus</keyword>
<evidence type="ECO:0000256" key="4">
    <source>
        <dbReference type="ARBA" id="ARBA00022454"/>
    </source>
</evidence>
<dbReference type="GO" id="GO:0051301">
    <property type="term" value="P:cell division"/>
    <property type="evidence" value="ECO:0007669"/>
    <property type="project" value="UniProtKB-KW"/>
</dbReference>
<sequence length="1444" mass="167782">MDFIFRIPGRIEELEDRDNFGQFYIVQSTPNPNELSSYLNEAENEFALHGSDFIIKSFDTFYSLIKHFSVVEISLAEKFWSLLNRSLSIFKVELDSFYENFQINQRIIYQNKLQMIVFLFLTLSDIFEADDSSVAIDLVSISSFNSGRTKKKKLKHKAQVYEKNKYNNLKTIEKILSLNLGRLFEPAHFLNAFINIVTKYIFKLLESGSNLLRNTYTENFNEICSIIGIALDKYNYSTNYCMKIIELLQANESLVGVLSQLVAKNIQNDNDIKIIDVLMQINSIDISILSKDNSAPRAISSFLVELAKLCPKKMYQSMLYLTEFLEKESYVLRNGVLEVICNIIIELYPSPTIIRDVQIKNMLLDYLFEHIHDHNSFTRSKVLQCWSKLAEHEAIPLLKLNQVMERIVGRLDDKSCHVRKYAIQFLTQTTKINPFAILTKNELSKIRDHFQKELNNQYKKLSSIDELTKKLIDNFQVQLNNNNIQDNLNEERENIENELNTQNIEQITFDKLKELIILWLNIEKPFLEFWRKKGKHLDLTQNFPDNIPQDDMETAFTYYRSLVCENEFEQALRVLVALKSLYPNEKFFPNQSQRSEMDEDTEDTNVDENGSVEELFDANDHIFLSSMTDFASHFNANLPYELDLARFVFLAPVINFGKTVAQQNDIKNFNLENIIDLNYKKIENDKSGLEKIISAINRQLKLINEAEYFLEMLSKSVPKICHNLQSKNISDVQEAISFFTFAYKLDLPDAIVGVKYMLKLIFTKEKAIKLRLMDAFIEIYLTETVINDENEVYSENENGMQQEVVQSVNLRKTAFLEIRNFSNMILGLNQGELICAEALVQEIYLTKKFTQSHIQVLWERYALKIKPTNSEESRAALIIIGMLASAHPDLIQNEKSLDNLIKISFEDRCNDFRLVADTCDILIRAYHLPSADTCQLFFKLQPNHPLFERLQIIMIDSLKNIEDKYCYPMIASIIKVVLFYAENPESIVSRMITTMYKTIYNSSKIDKNGSSQLCTQKSTTETEDSQPTAKDRLAFNDRILAHFILLLGDVSTFLLVYLEAHIMKEIKIRQTIEEKENLKKKDSQNKKKNKDKNQNRMSKRLTLSSVEDDDEEEMLRSTSNEDMYSEMVFKTCSDHILFGKGMLSKFTKIVERIASDFDGSKYSLVLRTAASSTLTKFMVLSLRYARENRSKISDLLERSKNWEIRSNAIIAFGDLLVRYPNEFEHLSSKIFACLAEDNFTVRRDALMVLTRLILADMIKPKGQISKIARLITDNNETIKGSAQLFFIELGAKNSVYIYNFLPDIISNLSGSNGMPENEFKEMIEFLFERLEKTRNTESLVTKLCHRFQESSDERMWRDISFCLSRLQYSDRALINLQNNFNVFSHTLCYDKVNDNIMNIINSFRKGGNLRNEIKSLLEELENKIKDVRAKGIENQQVQEDNNCN</sequence>
<dbReference type="Pfam" id="PF12922">
    <property type="entry name" value="Cnd1_N"/>
    <property type="match status" value="1"/>
</dbReference>
<evidence type="ECO:0000256" key="9">
    <source>
        <dbReference type="ARBA" id="ARBA00023306"/>
    </source>
</evidence>
<evidence type="ECO:0000313" key="15">
    <source>
        <dbReference type="Proteomes" id="UP001142055"/>
    </source>
</evidence>
<evidence type="ECO:0000256" key="11">
    <source>
        <dbReference type="SAM" id="MobiDB-lite"/>
    </source>
</evidence>
<accession>A0A9Q0M7V7</accession>
<dbReference type="OMA" id="CPLEKLW"/>
<dbReference type="GO" id="GO:0010032">
    <property type="term" value="P:meiotic chromosome condensation"/>
    <property type="evidence" value="ECO:0007669"/>
    <property type="project" value="TreeGrafter"/>
</dbReference>
<dbReference type="GO" id="GO:0007076">
    <property type="term" value="P:mitotic chromosome condensation"/>
    <property type="evidence" value="ECO:0007669"/>
    <property type="project" value="InterPro"/>
</dbReference>
<comment type="caution">
    <text evidence="14">The sequence shown here is derived from an EMBL/GenBank/DDBJ whole genome shotgun (WGS) entry which is preliminary data.</text>
</comment>
<evidence type="ECO:0000259" key="12">
    <source>
        <dbReference type="Pfam" id="PF12717"/>
    </source>
</evidence>
<dbReference type="SUPFAM" id="SSF48371">
    <property type="entry name" value="ARM repeat"/>
    <property type="match status" value="2"/>
</dbReference>
<gene>
    <name evidence="14" type="ORF">RDWZM_004994</name>
</gene>
<dbReference type="PIRSF" id="PIRSF017127">
    <property type="entry name" value="Condensin_D2"/>
    <property type="match status" value="1"/>
</dbReference>
<dbReference type="Proteomes" id="UP001142055">
    <property type="component" value="Chromosome 2"/>
</dbReference>
<evidence type="ECO:0000256" key="2">
    <source>
        <dbReference type="ARBA" id="ARBA00004286"/>
    </source>
</evidence>
<keyword evidence="4" id="KW-0158">Chromosome</keyword>
<dbReference type="Pfam" id="PF12717">
    <property type="entry name" value="Cnd1"/>
    <property type="match status" value="1"/>
</dbReference>